<keyword evidence="3" id="KW-1185">Reference proteome</keyword>
<evidence type="ECO:0000313" key="2">
    <source>
        <dbReference type="EMBL" id="QKZ07774.1"/>
    </source>
</evidence>
<dbReference type="Pfam" id="PF13508">
    <property type="entry name" value="Acetyltransf_7"/>
    <property type="match status" value="1"/>
</dbReference>
<organism evidence="2 3">
    <name type="scientific">Pseudomonas eucalypticola</name>
    <dbReference type="NCBI Taxonomy" id="2599595"/>
    <lineage>
        <taxon>Bacteria</taxon>
        <taxon>Pseudomonadati</taxon>
        <taxon>Pseudomonadota</taxon>
        <taxon>Gammaproteobacteria</taxon>
        <taxon>Pseudomonadales</taxon>
        <taxon>Pseudomonadaceae</taxon>
        <taxon>Pseudomonas</taxon>
    </lineage>
</organism>
<evidence type="ECO:0000259" key="1">
    <source>
        <dbReference type="PROSITE" id="PS51186"/>
    </source>
</evidence>
<dbReference type="PROSITE" id="PS51186">
    <property type="entry name" value="GNAT"/>
    <property type="match status" value="1"/>
</dbReference>
<dbReference type="KEGG" id="pez:HWQ56_22825"/>
<evidence type="ECO:0000313" key="3">
    <source>
        <dbReference type="Proteomes" id="UP000509568"/>
    </source>
</evidence>
<dbReference type="SUPFAM" id="SSF55729">
    <property type="entry name" value="Acyl-CoA N-acyltransferases (Nat)"/>
    <property type="match status" value="1"/>
</dbReference>
<dbReference type="InterPro" id="IPR016181">
    <property type="entry name" value="Acyl_CoA_acyltransferase"/>
</dbReference>
<dbReference type="GO" id="GO:0016747">
    <property type="term" value="F:acyltransferase activity, transferring groups other than amino-acyl groups"/>
    <property type="evidence" value="ECO:0007669"/>
    <property type="project" value="InterPro"/>
</dbReference>
<dbReference type="CDD" id="cd04301">
    <property type="entry name" value="NAT_SF"/>
    <property type="match status" value="1"/>
</dbReference>
<dbReference type="EMBL" id="CP056030">
    <property type="protein sequence ID" value="QKZ07774.1"/>
    <property type="molecule type" value="Genomic_DNA"/>
</dbReference>
<sequence>MRGNKAACAWVTRRGEIVAALNLTPVDEGYWLTGLLVAEACRGQGLAHELIQQAVASVSGPVWLFCDPGLAGFYQRSGFVEHYGLPQVLNERLVRYQRTKALIAMARL</sequence>
<name>A0A7D5DAF0_9PSED</name>
<proteinExistence type="predicted"/>
<protein>
    <submittedName>
        <fullName evidence="2">GNAT family N-acetyltransferase</fullName>
    </submittedName>
</protein>
<gene>
    <name evidence="2" type="ORF">HWQ56_22825</name>
</gene>
<keyword evidence="2" id="KW-0808">Transferase</keyword>
<dbReference type="InterPro" id="IPR000182">
    <property type="entry name" value="GNAT_dom"/>
</dbReference>
<dbReference type="AlphaFoldDB" id="A0A7D5DAF0"/>
<dbReference type="Proteomes" id="UP000509568">
    <property type="component" value="Chromosome"/>
</dbReference>
<accession>A0A7D5DAF0</accession>
<reference evidence="2 3" key="1">
    <citation type="submission" date="2020-06" db="EMBL/GenBank/DDBJ databases">
        <title>Pseudomonas eucalypticola sp. nov., an endophyte of Eucalyptus dunnii leaves with biocontrol ability of eucalyptus leaf blight.</title>
        <authorList>
            <person name="Liu Y."/>
            <person name="Song Z."/>
            <person name="Zeng H."/>
            <person name="Lu M."/>
            <person name="Wang X."/>
            <person name="Lian X."/>
            <person name="Zhang Q."/>
        </authorList>
    </citation>
    <scope>NUCLEOTIDE SEQUENCE [LARGE SCALE GENOMIC DNA]</scope>
    <source>
        <strain evidence="2 3">NP-1</strain>
    </source>
</reference>
<dbReference type="Gene3D" id="3.40.630.30">
    <property type="match status" value="1"/>
</dbReference>
<feature type="domain" description="N-acetyltransferase" evidence="1">
    <location>
        <begin position="1"/>
        <end position="101"/>
    </location>
</feature>